<accession>A0A286UBX8</accession>
<dbReference type="PANTHER" id="PTHR44472:SF1">
    <property type="entry name" value="DDB1 AND CUL4 ASSOCIATED FACTOR 4"/>
    <property type="match status" value="1"/>
</dbReference>
<protein>
    <recommendedName>
        <fullName evidence="7">WD40 domain containing protein</fullName>
    </recommendedName>
</protein>
<evidence type="ECO:0008006" key="7">
    <source>
        <dbReference type="Google" id="ProtNLM"/>
    </source>
</evidence>
<keyword evidence="6" id="KW-1185">Reference proteome</keyword>
<keyword evidence="1 3" id="KW-0853">WD repeat</keyword>
<feature type="region of interest" description="Disordered" evidence="4">
    <location>
        <begin position="34"/>
        <end position="65"/>
    </location>
</feature>
<dbReference type="AlphaFoldDB" id="A0A286UBX8"/>
<feature type="repeat" description="WD" evidence="3">
    <location>
        <begin position="371"/>
        <end position="402"/>
    </location>
</feature>
<keyword evidence="2" id="KW-0677">Repeat</keyword>
<dbReference type="PROSITE" id="PS50082">
    <property type="entry name" value="WD_REPEATS_2"/>
    <property type="match status" value="1"/>
</dbReference>
<organism evidence="5 6">
    <name type="scientific">Pyrrhoderma noxium</name>
    <dbReference type="NCBI Taxonomy" id="2282107"/>
    <lineage>
        <taxon>Eukaryota</taxon>
        <taxon>Fungi</taxon>
        <taxon>Dikarya</taxon>
        <taxon>Basidiomycota</taxon>
        <taxon>Agaricomycotina</taxon>
        <taxon>Agaricomycetes</taxon>
        <taxon>Hymenochaetales</taxon>
        <taxon>Hymenochaetaceae</taxon>
        <taxon>Pyrrhoderma</taxon>
    </lineage>
</organism>
<dbReference type="STRING" id="2282107.A0A286UBX8"/>
<dbReference type="PANTHER" id="PTHR44472">
    <property type="entry name" value="DDB1- AND CUL4-ASSOCIATED FACTOR 4-RELATED"/>
    <property type="match status" value="1"/>
</dbReference>
<sequence length="470" mass="52391">MHRALSPLSMSQNKGPLCILGYYWDEERRRYFPESSRPKGKLVPDEDRVSATATSSEPTRIDHNSLPHRKSLLRSKASLQKGVSNYVQRTSFTHEMEKRSLGLYTELETPVRPLNWGTKNISSFHATILDDTLNVLVGDSNGYLHCSRAVAQNCSKSGSEPDKFNHNSRLFTSYYTTVCRPIRHIAQSKETAVAVIASGDSCLLCTRDLKAPDSQGVIFSKINFGGDVWAADLHQRELSLSVAKKLVVVKDHTDLTRRNVTVYPLISDALSICRRENAIFTGSRNGNVSLFDIRAAKSQVTNVLGSRYNGTFRSTHSAVTHLKTVREWNLLAGTSSGELEMFDLRFCSEIRPVPCMVFNGHVNSYSLDLGLSIDPTSTFLFAAGQDRQIRAWSLHTGESLGPLLEGIDLSDHIQSISVTPSLSRVNFAISSVDEQRVQDSLRGIFGPLWLWVAQKRGIRVFRLGSHDGDF</sequence>
<dbReference type="InParanoid" id="A0A286UBX8"/>
<reference evidence="5 6" key="1">
    <citation type="journal article" date="2017" name="Mol. Ecol.">
        <title>Comparative and population genomic landscape of Phellinus noxius: A hypervariable fungus causing root rot in trees.</title>
        <authorList>
            <person name="Chung C.L."/>
            <person name="Lee T.J."/>
            <person name="Akiba M."/>
            <person name="Lee H.H."/>
            <person name="Kuo T.H."/>
            <person name="Liu D."/>
            <person name="Ke H.M."/>
            <person name="Yokoi T."/>
            <person name="Roa M.B."/>
            <person name="Lu M.J."/>
            <person name="Chang Y.Y."/>
            <person name="Ann P.J."/>
            <person name="Tsai J.N."/>
            <person name="Chen C.Y."/>
            <person name="Tzean S.S."/>
            <person name="Ota Y."/>
            <person name="Hattori T."/>
            <person name="Sahashi N."/>
            <person name="Liou R.F."/>
            <person name="Kikuchi T."/>
            <person name="Tsai I.J."/>
        </authorList>
    </citation>
    <scope>NUCLEOTIDE SEQUENCE [LARGE SCALE GENOMIC DNA]</scope>
    <source>
        <strain evidence="5 6">FFPRI411160</strain>
    </source>
</reference>
<dbReference type="InterPro" id="IPR036322">
    <property type="entry name" value="WD40_repeat_dom_sf"/>
</dbReference>
<dbReference type="SUPFAM" id="SSF50978">
    <property type="entry name" value="WD40 repeat-like"/>
    <property type="match status" value="1"/>
</dbReference>
<dbReference type="OrthoDB" id="128867at2759"/>
<dbReference type="Gene3D" id="2.130.10.10">
    <property type="entry name" value="YVTN repeat-like/Quinoprotein amine dehydrogenase"/>
    <property type="match status" value="1"/>
</dbReference>
<evidence type="ECO:0000256" key="4">
    <source>
        <dbReference type="SAM" id="MobiDB-lite"/>
    </source>
</evidence>
<comment type="caution">
    <text evidence="5">The sequence shown here is derived from an EMBL/GenBank/DDBJ whole genome shotgun (WGS) entry which is preliminary data.</text>
</comment>
<dbReference type="InterPro" id="IPR015943">
    <property type="entry name" value="WD40/YVTN_repeat-like_dom_sf"/>
</dbReference>
<dbReference type="InterPro" id="IPR052254">
    <property type="entry name" value="CUL4-DDB1_E3_ligase_receptor"/>
</dbReference>
<dbReference type="GO" id="GO:0080008">
    <property type="term" value="C:Cul4-RING E3 ubiquitin ligase complex"/>
    <property type="evidence" value="ECO:0007669"/>
    <property type="project" value="TreeGrafter"/>
</dbReference>
<evidence type="ECO:0000313" key="5">
    <source>
        <dbReference type="EMBL" id="PAV17093.1"/>
    </source>
</evidence>
<proteinExistence type="predicted"/>
<evidence type="ECO:0000256" key="2">
    <source>
        <dbReference type="ARBA" id="ARBA00022737"/>
    </source>
</evidence>
<evidence type="ECO:0000313" key="6">
    <source>
        <dbReference type="Proteomes" id="UP000217199"/>
    </source>
</evidence>
<evidence type="ECO:0000256" key="3">
    <source>
        <dbReference type="PROSITE-ProRule" id="PRU00221"/>
    </source>
</evidence>
<evidence type="ECO:0000256" key="1">
    <source>
        <dbReference type="ARBA" id="ARBA00022574"/>
    </source>
</evidence>
<dbReference type="Proteomes" id="UP000217199">
    <property type="component" value="Unassembled WGS sequence"/>
</dbReference>
<dbReference type="EMBL" id="NBII01000007">
    <property type="protein sequence ID" value="PAV17093.1"/>
    <property type="molecule type" value="Genomic_DNA"/>
</dbReference>
<name>A0A286UBX8_9AGAM</name>
<dbReference type="InterPro" id="IPR001680">
    <property type="entry name" value="WD40_rpt"/>
</dbReference>
<gene>
    <name evidence="5" type="ORF">PNOK_0715700</name>
</gene>